<keyword evidence="4" id="KW-1185">Reference proteome</keyword>
<dbReference type="Pfam" id="PF07883">
    <property type="entry name" value="Cupin_2"/>
    <property type="match status" value="1"/>
</dbReference>
<dbReference type="RefSeq" id="WP_344076568.1">
    <property type="nucleotide sequence ID" value="NZ_BAAALS010000002.1"/>
</dbReference>
<dbReference type="Proteomes" id="UP001500655">
    <property type="component" value="Unassembled WGS sequence"/>
</dbReference>
<dbReference type="PANTHER" id="PTHR35848">
    <property type="entry name" value="OXALATE-BINDING PROTEIN"/>
    <property type="match status" value="1"/>
</dbReference>
<accession>A0ABN2JTC3</accession>
<feature type="domain" description="Cupin type-2" evidence="2">
    <location>
        <begin position="71"/>
        <end position="137"/>
    </location>
</feature>
<proteinExistence type="predicted"/>
<dbReference type="InterPro" id="IPR013096">
    <property type="entry name" value="Cupin_2"/>
</dbReference>
<dbReference type="EMBL" id="BAAALS010000002">
    <property type="protein sequence ID" value="GAA1738360.1"/>
    <property type="molecule type" value="Genomic_DNA"/>
</dbReference>
<protein>
    <recommendedName>
        <fullName evidence="2">Cupin type-2 domain-containing protein</fullName>
    </recommendedName>
</protein>
<evidence type="ECO:0000259" key="2">
    <source>
        <dbReference type="Pfam" id="PF07883"/>
    </source>
</evidence>
<dbReference type="PANTHER" id="PTHR35848:SF6">
    <property type="entry name" value="CUPIN TYPE-2 DOMAIN-CONTAINING PROTEIN"/>
    <property type="match status" value="1"/>
</dbReference>
<gene>
    <name evidence="3" type="ORF">GCM10009681_06380</name>
</gene>
<dbReference type="InterPro" id="IPR014710">
    <property type="entry name" value="RmlC-like_jellyroll"/>
</dbReference>
<dbReference type="InterPro" id="IPR011051">
    <property type="entry name" value="RmlC_Cupin_sf"/>
</dbReference>
<evidence type="ECO:0000313" key="4">
    <source>
        <dbReference type="Proteomes" id="UP001500655"/>
    </source>
</evidence>
<comment type="caution">
    <text evidence="3">The sequence shown here is derived from an EMBL/GenBank/DDBJ whole genome shotgun (WGS) entry which is preliminary data.</text>
</comment>
<evidence type="ECO:0000256" key="1">
    <source>
        <dbReference type="ARBA" id="ARBA00022723"/>
    </source>
</evidence>
<keyword evidence="1" id="KW-0479">Metal-binding</keyword>
<name>A0ABN2JTC3_9ACTN</name>
<dbReference type="Gene3D" id="2.60.120.10">
    <property type="entry name" value="Jelly Rolls"/>
    <property type="match status" value="1"/>
</dbReference>
<organism evidence="3 4">
    <name type="scientific">Luedemannella helvata</name>
    <dbReference type="NCBI Taxonomy" id="349315"/>
    <lineage>
        <taxon>Bacteria</taxon>
        <taxon>Bacillati</taxon>
        <taxon>Actinomycetota</taxon>
        <taxon>Actinomycetes</taxon>
        <taxon>Micromonosporales</taxon>
        <taxon>Micromonosporaceae</taxon>
        <taxon>Luedemannella</taxon>
    </lineage>
</organism>
<reference evidence="3 4" key="1">
    <citation type="journal article" date="2019" name="Int. J. Syst. Evol. Microbiol.">
        <title>The Global Catalogue of Microorganisms (GCM) 10K type strain sequencing project: providing services to taxonomists for standard genome sequencing and annotation.</title>
        <authorList>
            <consortium name="The Broad Institute Genomics Platform"/>
            <consortium name="The Broad Institute Genome Sequencing Center for Infectious Disease"/>
            <person name="Wu L."/>
            <person name="Ma J."/>
        </authorList>
    </citation>
    <scope>NUCLEOTIDE SEQUENCE [LARGE SCALE GENOMIC DNA]</scope>
    <source>
        <strain evidence="3 4">JCM 13249</strain>
    </source>
</reference>
<evidence type="ECO:0000313" key="3">
    <source>
        <dbReference type="EMBL" id="GAA1738360.1"/>
    </source>
</evidence>
<sequence length="153" mass="16963">MTAFPSGARRIDPAPHRMASNRRPAFVVRREDLEYELISSLNHNPHDEGTVHRLVDRQLLGDPDCEFLTGVYRMEPGMKHPLHLHADSAEFYYVLSGTALFTVEGEQFEAGQGTAMYIPAGAAHAIETGTADTMELLYSFSTPDLSGIGTKWL</sequence>
<dbReference type="SUPFAM" id="SSF51182">
    <property type="entry name" value="RmlC-like cupins"/>
    <property type="match status" value="1"/>
</dbReference>
<dbReference type="InterPro" id="IPR051610">
    <property type="entry name" value="GPI/OXD"/>
</dbReference>